<comment type="caution">
    <text evidence="7">The sequence shown here is derived from an EMBL/GenBank/DDBJ whole genome shotgun (WGS) entry which is preliminary data.</text>
</comment>
<dbReference type="EMBL" id="JACSEA010000002">
    <property type="protein sequence ID" value="KAF7408383.1"/>
    <property type="molecule type" value="Genomic_DNA"/>
</dbReference>
<dbReference type="InterPro" id="IPR001680">
    <property type="entry name" value="WD40_rpt"/>
</dbReference>
<feature type="repeat" description="WD" evidence="2">
    <location>
        <begin position="324"/>
        <end position="365"/>
    </location>
</feature>
<evidence type="ECO:0000313" key="7">
    <source>
        <dbReference type="EMBL" id="KAF7408383.1"/>
    </source>
</evidence>
<keyword evidence="5" id="KW-0472">Membrane</keyword>
<accession>A0A834KKN1</accession>
<dbReference type="Pfam" id="PF00400">
    <property type="entry name" value="WD40"/>
    <property type="match status" value="2"/>
</dbReference>
<dbReference type="PANTHER" id="PTHR19878:SF8">
    <property type="entry name" value="AUTOPHAGY-RELATED 16, ISOFORM F"/>
    <property type="match status" value="1"/>
</dbReference>
<evidence type="ECO:0000313" key="8">
    <source>
        <dbReference type="Proteomes" id="UP000614350"/>
    </source>
</evidence>
<feature type="coiled-coil region" evidence="3">
    <location>
        <begin position="161"/>
        <end position="202"/>
    </location>
</feature>
<dbReference type="SUPFAM" id="SSF50978">
    <property type="entry name" value="WD40 repeat-like"/>
    <property type="match status" value="1"/>
</dbReference>
<dbReference type="GO" id="GO:0000045">
    <property type="term" value="P:autophagosome assembly"/>
    <property type="evidence" value="ECO:0007669"/>
    <property type="project" value="InterPro"/>
</dbReference>
<dbReference type="Pfam" id="PF08614">
    <property type="entry name" value="ATG16"/>
    <property type="match status" value="1"/>
</dbReference>
<evidence type="ECO:0000259" key="6">
    <source>
        <dbReference type="Pfam" id="PF08614"/>
    </source>
</evidence>
<dbReference type="GO" id="GO:0034045">
    <property type="term" value="C:phagophore assembly site membrane"/>
    <property type="evidence" value="ECO:0007669"/>
    <property type="project" value="TreeGrafter"/>
</dbReference>
<keyword evidence="3" id="KW-0175">Coiled coil</keyword>
<evidence type="ECO:0000256" key="2">
    <source>
        <dbReference type="PROSITE-ProRule" id="PRU00221"/>
    </source>
</evidence>
<dbReference type="InterPro" id="IPR015943">
    <property type="entry name" value="WD40/YVTN_repeat-like_dom_sf"/>
</dbReference>
<dbReference type="GO" id="GO:0043495">
    <property type="term" value="F:protein-membrane adaptor activity"/>
    <property type="evidence" value="ECO:0007669"/>
    <property type="project" value="TreeGrafter"/>
</dbReference>
<feature type="transmembrane region" description="Helical" evidence="5">
    <location>
        <begin position="374"/>
        <end position="393"/>
    </location>
</feature>
<reference evidence="7" key="1">
    <citation type="journal article" date="2020" name="G3 (Bethesda)">
        <title>High-Quality Assemblies for Three Invasive Social Wasps from the &lt;i&gt;Vespula&lt;/i&gt; Genus.</title>
        <authorList>
            <person name="Harrop T.W.R."/>
            <person name="Guhlin J."/>
            <person name="McLaughlin G.M."/>
            <person name="Permina E."/>
            <person name="Stockwell P."/>
            <person name="Gilligan J."/>
            <person name="Le Lec M.F."/>
            <person name="Gruber M.A.M."/>
            <person name="Quinn O."/>
            <person name="Lovegrove M."/>
            <person name="Duncan E.J."/>
            <person name="Remnant E.J."/>
            <person name="Van Eeckhoven J."/>
            <person name="Graham B."/>
            <person name="Knapp R.A."/>
            <person name="Langford K.W."/>
            <person name="Kronenberg Z."/>
            <person name="Press M.O."/>
            <person name="Eacker S.M."/>
            <person name="Wilson-Rankin E.E."/>
            <person name="Purcell J."/>
            <person name="Lester P.J."/>
            <person name="Dearden P.K."/>
        </authorList>
    </citation>
    <scope>NUCLEOTIDE SEQUENCE</scope>
    <source>
        <strain evidence="7">Marl-1</strain>
    </source>
</reference>
<keyword evidence="5" id="KW-1133">Transmembrane helix</keyword>
<dbReference type="Proteomes" id="UP000614350">
    <property type="component" value="Unassembled WGS sequence"/>
</dbReference>
<dbReference type="PROSITE" id="PS50294">
    <property type="entry name" value="WD_REPEATS_REGION"/>
    <property type="match status" value="1"/>
</dbReference>
<feature type="region of interest" description="Disordered" evidence="4">
    <location>
        <begin position="246"/>
        <end position="265"/>
    </location>
</feature>
<sequence>MATHELEQSCISRNDNNWRKNIISQLRDRNRTETFCFSDLITLHNRLFENVNTLRGQNMQLTISNENLRRESGNRSPGIGPSISSAHEARLLKQTEELTALHRKNGEHMQQIVDLNKKMQEMIEELHAKDASLAESMETNTALHLEITKYVNREREYESINQMLKDEHQALQLAFASLEDKLRKSQEENRQLVERLIKYKARDAEKMNEENDNFLNESFTSPTAFLMHTISKFGKRQAKMQKELEDAARDTRPVSPDRSSLKEGVAGLPTTVPTKVSVTFNAHEGEVYAVKWSPVDRILATGGADRKVKLWSIIKGTSESKGVLVGSNAGVMSVDFDSTGTLILGASNDFASRVWTVSDLRVKVSDVTLGCLDLFLANFYIFFVPFFFTCGMIRRRKRSLIDLVGVETLRRKMKEPPRYDFSGSHLHAANAFLVPTPPRLIHFTVHVGGGRSYIKTSNERRARRPQRGTIRGAL</sequence>
<dbReference type="InterPro" id="IPR013923">
    <property type="entry name" value="Autophagy-rel_prot_16_dom"/>
</dbReference>
<keyword evidence="8" id="KW-1185">Reference proteome</keyword>
<proteinExistence type="inferred from homology"/>
<dbReference type="GO" id="GO:0000421">
    <property type="term" value="C:autophagosome membrane"/>
    <property type="evidence" value="ECO:0007669"/>
    <property type="project" value="TreeGrafter"/>
</dbReference>
<feature type="region of interest" description="Disordered" evidence="4">
    <location>
        <begin position="455"/>
        <end position="474"/>
    </location>
</feature>
<comment type="similarity">
    <text evidence="1">Belongs to the WD repeat ATG16 family.</text>
</comment>
<keyword evidence="2" id="KW-0853">WD repeat</keyword>
<feature type="domain" description="Autophagy-related protein 16" evidence="6">
    <location>
        <begin position="22"/>
        <end position="208"/>
    </location>
</feature>
<feature type="repeat" description="WD" evidence="2">
    <location>
        <begin position="280"/>
        <end position="321"/>
    </location>
</feature>
<dbReference type="InterPro" id="IPR036322">
    <property type="entry name" value="WD40_repeat_dom_sf"/>
</dbReference>
<dbReference type="PROSITE" id="PS50082">
    <property type="entry name" value="WD_REPEATS_2"/>
    <property type="match status" value="2"/>
</dbReference>
<keyword evidence="5" id="KW-0812">Transmembrane</keyword>
<evidence type="ECO:0000256" key="4">
    <source>
        <dbReference type="SAM" id="MobiDB-lite"/>
    </source>
</evidence>
<protein>
    <recommendedName>
        <fullName evidence="6">Autophagy-related protein 16 domain-containing protein</fullName>
    </recommendedName>
</protein>
<evidence type="ECO:0000256" key="1">
    <source>
        <dbReference type="ARBA" id="ARBA00009271"/>
    </source>
</evidence>
<dbReference type="InterPro" id="IPR045160">
    <property type="entry name" value="ATG16"/>
</dbReference>
<evidence type="ECO:0000256" key="3">
    <source>
        <dbReference type="SAM" id="Coils"/>
    </source>
</evidence>
<dbReference type="CDD" id="cd22887">
    <property type="entry name" value="Atg16_CCD"/>
    <property type="match status" value="1"/>
</dbReference>
<gene>
    <name evidence="7" type="ORF">HZH66_002920</name>
</gene>
<dbReference type="SMART" id="SM00320">
    <property type="entry name" value="WD40"/>
    <property type="match status" value="2"/>
</dbReference>
<organism evidence="7 8">
    <name type="scientific">Vespula vulgaris</name>
    <name type="common">Yellow jacket</name>
    <name type="synonym">Wasp</name>
    <dbReference type="NCBI Taxonomy" id="7454"/>
    <lineage>
        <taxon>Eukaryota</taxon>
        <taxon>Metazoa</taxon>
        <taxon>Ecdysozoa</taxon>
        <taxon>Arthropoda</taxon>
        <taxon>Hexapoda</taxon>
        <taxon>Insecta</taxon>
        <taxon>Pterygota</taxon>
        <taxon>Neoptera</taxon>
        <taxon>Endopterygota</taxon>
        <taxon>Hymenoptera</taxon>
        <taxon>Apocrita</taxon>
        <taxon>Aculeata</taxon>
        <taxon>Vespoidea</taxon>
        <taxon>Vespidae</taxon>
        <taxon>Vespinae</taxon>
        <taxon>Vespula</taxon>
    </lineage>
</organism>
<name>A0A834KKN1_VESVU</name>
<dbReference type="Gene3D" id="2.130.10.10">
    <property type="entry name" value="YVTN repeat-like/Quinoprotein amine dehydrogenase"/>
    <property type="match status" value="1"/>
</dbReference>
<dbReference type="GO" id="GO:0034274">
    <property type="term" value="C:Atg12-Atg5-Atg16 complex"/>
    <property type="evidence" value="ECO:0007669"/>
    <property type="project" value="TreeGrafter"/>
</dbReference>
<dbReference type="AlphaFoldDB" id="A0A834KKN1"/>
<dbReference type="PANTHER" id="PTHR19878">
    <property type="entry name" value="AUTOPHAGY PROTEIN 16-LIKE"/>
    <property type="match status" value="1"/>
</dbReference>
<evidence type="ECO:0000256" key="5">
    <source>
        <dbReference type="SAM" id="Phobius"/>
    </source>
</evidence>